<organism evidence="1 2">
    <name type="scientific">Ignatzschineria indica</name>
    <dbReference type="NCBI Taxonomy" id="472583"/>
    <lineage>
        <taxon>Bacteria</taxon>
        <taxon>Pseudomonadati</taxon>
        <taxon>Pseudomonadota</taxon>
        <taxon>Gammaproteobacteria</taxon>
        <taxon>Cardiobacteriales</taxon>
        <taxon>Ignatzschineriaceae</taxon>
        <taxon>Ignatzschineria</taxon>
    </lineage>
</organism>
<reference evidence="1 2" key="1">
    <citation type="journal article" date="2018" name="Genome Announc.">
        <title>Ignatzschineria cameli sp. nov., isolated from necrotic foot tissue of dromedaries (Camelus dromedarius) and associated maggots (Wohlfahrtia species) in Dubai.</title>
        <authorList>
            <person name="Tsang C.C."/>
            <person name="Tang J.Y."/>
            <person name="Fong J.Y."/>
            <person name="Kinne J."/>
            <person name="Lee H.H."/>
            <person name="Joseph M."/>
            <person name="Jose S."/>
            <person name="Schuster R.K."/>
            <person name="Tang Y."/>
            <person name="Sivakumar S."/>
            <person name="Chen J.H."/>
            <person name="Teng J.L."/>
            <person name="Lau S.K."/>
            <person name="Wernery U."/>
            <person name="Woo P.C."/>
        </authorList>
    </citation>
    <scope>NUCLEOTIDE SEQUENCE [LARGE SCALE GENOMIC DNA]</scope>
    <source>
        <strain evidence="1 2">KCTC 22643</strain>
    </source>
</reference>
<comment type="caution">
    <text evidence="1">The sequence shown here is derived from an EMBL/GenBank/DDBJ whole genome shotgun (WGS) entry which is preliminary data.</text>
</comment>
<evidence type="ECO:0000313" key="2">
    <source>
        <dbReference type="Proteomes" id="UP000244948"/>
    </source>
</evidence>
<dbReference type="Gene3D" id="3.40.50.300">
    <property type="entry name" value="P-loop containing nucleotide triphosphate hydrolases"/>
    <property type="match status" value="1"/>
</dbReference>
<accession>A0A2U2ALM1</accession>
<proteinExistence type="predicted"/>
<dbReference type="PANTHER" id="PTHR42935">
    <property type="entry name" value="SLR0930 PROTEIN"/>
    <property type="match status" value="1"/>
</dbReference>
<sequence>MEKIRTLLEKISKSIDRLEPLFPPDHTSINFAENVAFRWVKKSYSPFGQLLPIKNPATISFEQLVGIEKQITIIRQNTEQFLAQLPANNLLLTGARGTGKSSLIKATLASYHTDGLKMVEIDSQDLEDLPELLSLLEELPHPFIIFCDDLSFESGDPAYKPLKAMLDGSLSSPAKNILLYATSNRRHLLPESMQDNLNQYEAQEIHPQEAIEEKISLSERFGLWVSFYPPSQREYLAMVKSWLYQLAPDLPYNEEVERKALQFTQSRGSRSGRIAYQFAKDFVGSSQLAALQKAKEVVN</sequence>
<dbReference type="PANTHER" id="PTHR42935:SF1">
    <property type="entry name" value="SLR0930 PROTEIN"/>
    <property type="match status" value="1"/>
</dbReference>
<dbReference type="Proteomes" id="UP000244948">
    <property type="component" value="Unassembled WGS sequence"/>
</dbReference>
<protein>
    <submittedName>
        <fullName evidence="1">AAA family ATPase</fullName>
    </submittedName>
</protein>
<dbReference type="InterPro" id="IPR027417">
    <property type="entry name" value="P-loop_NTPase"/>
</dbReference>
<dbReference type="EMBL" id="QEWR01000002">
    <property type="protein sequence ID" value="PWD84085.1"/>
    <property type="molecule type" value="Genomic_DNA"/>
</dbReference>
<dbReference type="AlphaFoldDB" id="A0A2U2ALM1"/>
<gene>
    <name evidence="1" type="ORF">DC082_00605</name>
</gene>
<keyword evidence="2" id="KW-1185">Reference proteome</keyword>
<dbReference type="RefSeq" id="WP_109235300.1">
    <property type="nucleotide sequence ID" value="NZ_BMXZ01000001.1"/>
</dbReference>
<dbReference type="SUPFAM" id="SSF52540">
    <property type="entry name" value="P-loop containing nucleoside triphosphate hydrolases"/>
    <property type="match status" value="1"/>
</dbReference>
<dbReference type="Pfam" id="PF05673">
    <property type="entry name" value="DUF815"/>
    <property type="match status" value="1"/>
</dbReference>
<name>A0A2U2ALM1_9GAMM</name>
<dbReference type="InterPro" id="IPR008533">
    <property type="entry name" value="DUF815"/>
</dbReference>
<evidence type="ECO:0000313" key="1">
    <source>
        <dbReference type="EMBL" id="PWD84085.1"/>
    </source>
</evidence>